<proteinExistence type="predicted"/>
<dbReference type="OrthoDB" id="6131626at2759"/>
<dbReference type="EnsemblMetazoa" id="G322.3">
    <property type="protein sequence ID" value="G322.3:cds"/>
    <property type="gene ID" value="G322"/>
</dbReference>
<accession>A0A8W8MB84</accession>
<dbReference type="AlphaFoldDB" id="A0A8W8MB84"/>
<feature type="compositionally biased region" description="Polar residues" evidence="1">
    <location>
        <begin position="156"/>
        <end position="167"/>
    </location>
</feature>
<organism evidence="2 3">
    <name type="scientific">Magallana gigas</name>
    <name type="common">Pacific oyster</name>
    <name type="synonym">Crassostrea gigas</name>
    <dbReference type="NCBI Taxonomy" id="29159"/>
    <lineage>
        <taxon>Eukaryota</taxon>
        <taxon>Metazoa</taxon>
        <taxon>Spiralia</taxon>
        <taxon>Lophotrochozoa</taxon>
        <taxon>Mollusca</taxon>
        <taxon>Bivalvia</taxon>
        <taxon>Autobranchia</taxon>
        <taxon>Pteriomorphia</taxon>
        <taxon>Ostreida</taxon>
        <taxon>Ostreoidea</taxon>
        <taxon>Ostreidae</taxon>
        <taxon>Magallana</taxon>
    </lineage>
</organism>
<dbReference type="OMA" id="WIVRHET"/>
<evidence type="ECO:0000313" key="2">
    <source>
        <dbReference type="EnsemblMetazoa" id="G322.3:cds"/>
    </source>
</evidence>
<keyword evidence="3" id="KW-1185">Reference proteome</keyword>
<evidence type="ECO:0000256" key="1">
    <source>
        <dbReference type="SAM" id="MobiDB-lite"/>
    </source>
</evidence>
<reference evidence="2" key="1">
    <citation type="submission" date="2022-08" db="UniProtKB">
        <authorList>
            <consortium name="EnsemblMetazoa"/>
        </authorList>
    </citation>
    <scope>IDENTIFICATION</scope>
    <source>
        <strain evidence="2">05x7-T-G4-1.051#20</strain>
    </source>
</reference>
<protein>
    <submittedName>
        <fullName evidence="2">Uncharacterized protein</fullName>
    </submittedName>
</protein>
<dbReference type="Proteomes" id="UP000005408">
    <property type="component" value="Unassembled WGS sequence"/>
</dbReference>
<feature type="region of interest" description="Disordered" evidence="1">
    <location>
        <begin position="149"/>
        <end position="175"/>
    </location>
</feature>
<name>A0A8W8MB84_MAGGI</name>
<evidence type="ECO:0000313" key="3">
    <source>
        <dbReference type="Proteomes" id="UP000005408"/>
    </source>
</evidence>
<sequence length="194" mass="22114">MLSRVRGRVKSVASVLSRGRKRASAIHLVMFPILRSYWIVRHETTKPVMMMKQYPSGLPDSGWMKPAVVFVDNNDRYVRQWLTDCEKYSVHSVNSETGAPSSVSSHIYCEVEDADLKSETEIQRWSTWRTRVNEQLINNVLVVEQPEVESDAKENVPSSASCYQEASKSMRRSSTDLSLPDFTVYGIPRARLGK</sequence>